<keyword evidence="3" id="KW-1185">Reference proteome</keyword>
<dbReference type="AlphaFoldDB" id="A0A1M7IVY4"/>
<gene>
    <name evidence="2" type="ORF">SAMN05216179_0171</name>
</gene>
<feature type="transmembrane region" description="Helical" evidence="1">
    <location>
        <begin position="12"/>
        <end position="30"/>
    </location>
</feature>
<evidence type="ECO:0000256" key="1">
    <source>
        <dbReference type="SAM" id="Phobius"/>
    </source>
</evidence>
<accession>A0A1M7IVY4</accession>
<dbReference type="EMBL" id="FRCZ01000001">
    <property type="protein sequence ID" value="SHM44930.1"/>
    <property type="molecule type" value="Genomic_DNA"/>
</dbReference>
<protein>
    <submittedName>
        <fullName evidence="2">Uncharacterized protein</fullName>
    </submittedName>
</protein>
<dbReference type="OrthoDB" id="2629137at2"/>
<organism evidence="2 3">
    <name type="scientific">Gracilibacillus kekensis</name>
    <dbReference type="NCBI Taxonomy" id="1027249"/>
    <lineage>
        <taxon>Bacteria</taxon>
        <taxon>Bacillati</taxon>
        <taxon>Bacillota</taxon>
        <taxon>Bacilli</taxon>
        <taxon>Bacillales</taxon>
        <taxon>Bacillaceae</taxon>
        <taxon>Gracilibacillus</taxon>
    </lineage>
</organism>
<dbReference type="RefSeq" id="WP_073198767.1">
    <property type="nucleotide sequence ID" value="NZ_FRCZ01000001.1"/>
</dbReference>
<sequence length="197" mass="23113">MNKVYFKIYLKRLFILLIGVFLLYSIYIHLEYSGYLKQEREGNYQSLKIISDKGSNLADKLEEFVFMSSARENVEESELNNTWKVINGESKSIHSYLYTISTVHTEEEASDWDLLQFSLFRVDDFIAGKTNQFLGDRSYSITTQEKEKMKAIISIYRTISEETKQNPINLENILRSIKEDMLVIDDNYPGILERMGR</sequence>
<name>A0A1M7IVY4_9BACI</name>
<keyword evidence="1" id="KW-1133">Transmembrane helix</keyword>
<dbReference type="Proteomes" id="UP000184184">
    <property type="component" value="Unassembled WGS sequence"/>
</dbReference>
<evidence type="ECO:0000313" key="3">
    <source>
        <dbReference type="Proteomes" id="UP000184184"/>
    </source>
</evidence>
<proteinExistence type="predicted"/>
<evidence type="ECO:0000313" key="2">
    <source>
        <dbReference type="EMBL" id="SHM44930.1"/>
    </source>
</evidence>
<keyword evidence="1" id="KW-0812">Transmembrane</keyword>
<reference evidence="2 3" key="1">
    <citation type="submission" date="2016-11" db="EMBL/GenBank/DDBJ databases">
        <authorList>
            <person name="Jaros S."/>
            <person name="Januszkiewicz K."/>
            <person name="Wedrychowicz H."/>
        </authorList>
    </citation>
    <scope>NUCLEOTIDE SEQUENCE [LARGE SCALE GENOMIC DNA]</scope>
    <source>
        <strain evidence="2 3">CGMCC 1.10681</strain>
    </source>
</reference>
<keyword evidence="1" id="KW-0472">Membrane</keyword>